<keyword evidence="1" id="KW-1133">Transmembrane helix</keyword>
<keyword evidence="1" id="KW-0472">Membrane</keyword>
<evidence type="ECO:0000313" key="3">
    <source>
        <dbReference type="Proteomes" id="UP000321903"/>
    </source>
</evidence>
<evidence type="ECO:0000313" key="2">
    <source>
        <dbReference type="EMBL" id="TXD98175.1"/>
    </source>
</evidence>
<protein>
    <submittedName>
        <fullName evidence="2">Uncharacterized protein</fullName>
    </submittedName>
</protein>
<feature type="transmembrane region" description="Helical" evidence="1">
    <location>
        <begin position="27"/>
        <end position="49"/>
    </location>
</feature>
<proteinExistence type="predicted"/>
<keyword evidence="3" id="KW-1185">Reference proteome</keyword>
<dbReference type="Proteomes" id="UP000321903">
    <property type="component" value="Unassembled WGS sequence"/>
</dbReference>
<name>A0A5C7A652_9GAMM</name>
<dbReference type="RefSeq" id="WP_147222382.1">
    <property type="nucleotide sequence ID" value="NZ_CAJGYY010000001.1"/>
</dbReference>
<dbReference type="OrthoDB" id="6658057at2"/>
<keyword evidence="1" id="KW-0812">Transmembrane</keyword>
<dbReference type="AlphaFoldDB" id="A0A5C7A652"/>
<dbReference type="EMBL" id="VORZ01000001">
    <property type="protein sequence ID" value="TXD98175.1"/>
    <property type="molecule type" value="Genomic_DNA"/>
</dbReference>
<comment type="caution">
    <text evidence="2">The sequence shown here is derived from an EMBL/GenBank/DDBJ whole genome shotgun (WGS) entry which is preliminary data.</text>
</comment>
<gene>
    <name evidence="2" type="ORF">ES754_04355</name>
</gene>
<sequence>MSDNPIKTDLEPQHGTYSRVQAGKRGLLLRFTIFMAWVVGIGLLLSFLACTPVEAKPIASDNSSGYYIDLSKNVSGQASRYLLAFFVPDNSPASQAVTIQSSTAPKAQLSATRDHSLISIASHLLTDYDGLTLQNKIAVRRICRAVTNVTESKTRHPISLLYSVAFTQKTLGAIHHG</sequence>
<evidence type="ECO:0000256" key="1">
    <source>
        <dbReference type="SAM" id="Phobius"/>
    </source>
</evidence>
<reference evidence="2 3" key="1">
    <citation type="submission" date="2019-08" db="EMBL/GenBank/DDBJ databases">
        <title>Genome sequence of Psychrobacter frigidicola ACAM304 (type strain).</title>
        <authorList>
            <person name="Bowman J.P."/>
        </authorList>
    </citation>
    <scope>NUCLEOTIDE SEQUENCE [LARGE SCALE GENOMIC DNA]</scope>
    <source>
        <strain evidence="2 3">ACAM 304</strain>
    </source>
</reference>
<organism evidence="2 3">
    <name type="scientific">Psychrobacter frigidicola</name>
    <dbReference type="NCBI Taxonomy" id="45611"/>
    <lineage>
        <taxon>Bacteria</taxon>
        <taxon>Pseudomonadati</taxon>
        <taxon>Pseudomonadota</taxon>
        <taxon>Gammaproteobacteria</taxon>
        <taxon>Moraxellales</taxon>
        <taxon>Moraxellaceae</taxon>
        <taxon>Psychrobacter</taxon>
    </lineage>
</organism>
<accession>A0A5C7A652</accession>